<protein>
    <submittedName>
        <fullName evidence="4">Putative secreted protein</fullName>
    </submittedName>
</protein>
<dbReference type="InterPro" id="IPR029277">
    <property type="entry name" value="SVWC_dom"/>
</dbReference>
<reference evidence="4" key="1">
    <citation type="journal article" date="2017" name="Front. Cell. Infect. Microbiol.">
        <title>The Distinct Transcriptional Response of the Midgut of Amblyomma sculptum and Amblyomma aureolatum Ticks to Rickettsia rickettsii Correlates to Their Differences in Susceptibility to Infection.</title>
        <authorList>
            <person name="Martins L.A."/>
            <person name="Galletti M.F.B.M."/>
            <person name="Ribeiro J.M."/>
            <person name="Fujita A."/>
            <person name="Costa F.B."/>
            <person name="Labruna M.B."/>
            <person name="Daffre S."/>
            <person name="Fogaca A.C."/>
        </authorList>
    </citation>
    <scope>NUCLEOTIDE SEQUENCE</scope>
</reference>
<accession>A0A1E1WWU8</accession>
<organism evidence="4">
    <name type="scientific">Amblyomma aureolatum</name>
    <dbReference type="NCBI Taxonomy" id="187763"/>
    <lineage>
        <taxon>Eukaryota</taxon>
        <taxon>Metazoa</taxon>
        <taxon>Ecdysozoa</taxon>
        <taxon>Arthropoda</taxon>
        <taxon>Chelicerata</taxon>
        <taxon>Arachnida</taxon>
        <taxon>Acari</taxon>
        <taxon>Parasitiformes</taxon>
        <taxon>Ixodida</taxon>
        <taxon>Ixodoidea</taxon>
        <taxon>Ixodidae</taxon>
        <taxon>Amblyomminae</taxon>
        <taxon>Amblyomma</taxon>
    </lineage>
</organism>
<keyword evidence="2" id="KW-0964">Secreted</keyword>
<evidence type="ECO:0000259" key="3">
    <source>
        <dbReference type="SMART" id="SM01318"/>
    </source>
</evidence>
<dbReference type="Pfam" id="PF15430">
    <property type="entry name" value="SVWC"/>
    <property type="match status" value="1"/>
</dbReference>
<name>A0A1E1WWU8_9ACAR</name>
<sequence>VLGGKDEDLVSLEIYNNTCYYRKHKLENGRKYPQNDPCEEWECKASSNELIITGCALEDQYSSCIPRNQGRFPWPYCCYYQNLC</sequence>
<evidence type="ECO:0000256" key="2">
    <source>
        <dbReference type="ARBA" id="ARBA00022525"/>
    </source>
</evidence>
<dbReference type="EMBL" id="GFAC01007734">
    <property type="protein sequence ID" value="JAT91454.1"/>
    <property type="molecule type" value="mRNA"/>
</dbReference>
<comment type="subcellular location">
    <subcellularLocation>
        <location evidence="1">Secreted</location>
    </subcellularLocation>
</comment>
<proteinExistence type="evidence at transcript level"/>
<dbReference type="AlphaFoldDB" id="A0A1E1WWU8"/>
<evidence type="ECO:0000313" key="4">
    <source>
        <dbReference type="EMBL" id="JAT91454.1"/>
    </source>
</evidence>
<feature type="non-terminal residue" evidence="4">
    <location>
        <position position="1"/>
    </location>
</feature>
<dbReference type="SMART" id="SM01318">
    <property type="entry name" value="SVWC"/>
    <property type="match status" value="1"/>
</dbReference>
<feature type="domain" description="Single" evidence="3">
    <location>
        <begin position="19"/>
        <end position="84"/>
    </location>
</feature>
<dbReference type="GO" id="GO:0005576">
    <property type="term" value="C:extracellular region"/>
    <property type="evidence" value="ECO:0007669"/>
    <property type="project" value="UniProtKB-SubCell"/>
</dbReference>
<evidence type="ECO:0000256" key="1">
    <source>
        <dbReference type="ARBA" id="ARBA00004613"/>
    </source>
</evidence>